<evidence type="ECO:0000313" key="1">
    <source>
        <dbReference type="EMBL" id="AZU03002.1"/>
    </source>
</evidence>
<evidence type="ECO:0008006" key="3">
    <source>
        <dbReference type="Google" id="ProtNLM"/>
    </source>
</evidence>
<name>A0A3T0E6Q4_9PROT</name>
<dbReference type="PROSITE" id="PS51257">
    <property type="entry name" value="PROKAR_LIPOPROTEIN"/>
    <property type="match status" value="1"/>
</dbReference>
<dbReference type="RefSeq" id="WP_127565432.1">
    <property type="nucleotide sequence ID" value="NZ_BMFB01000002.1"/>
</dbReference>
<reference evidence="1 2" key="1">
    <citation type="submission" date="2016-12" db="EMBL/GenBank/DDBJ databases">
        <title>The genome of dimorphic prosthecate Glycocaulis alkaliphilus 6b-8t, isolated from crude oil dictates its adaptability in petroleum environments.</title>
        <authorList>
            <person name="Wu X.-L."/>
            <person name="Geng S."/>
        </authorList>
    </citation>
    <scope>NUCLEOTIDE SEQUENCE [LARGE SCALE GENOMIC DNA]</scope>
    <source>
        <strain evidence="1 2">6B-8</strain>
    </source>
</reference>
<protein>
    <recommendedName>
        <fullName evidence="3">Entericidin EcnAB</fullName>
    </recommendedName>
</protein>
<evidence type="ECO:0000313" key="2">
    <source>
        <dbReference type="Proteomes" id="UP000286954"/>
    </source>
</evidence>
<dbReference type="Proteomes" id="UP000286954">
    <property type="component" value="Chromosome"/>
</dbReference>
<gene>
    <name evidence="1" type="ORF">X907_0454</name>
</gene>
<accession>A0A3T0E6Q4</accession>
<dbReference type="AlphaFoldDB" id="A0A3T0E6Q4"/>
<keyword evidence="2" id="KW-1185">Reference proteome</keyword>
<dbReference type="KEGG" id="gak:X907_0454"/>
<organism evidence="1 2">
    <name type="scientific">Glycocaulis alkaliphilus</name>
    <dbReference type="NCBI Taxonomy" id="1434191"/>
    <lineage>
        <taxon>Bacteria</taxon>
        <taxon>Pseudomonadati</taxon>
        <taxon>Pseudomonadota</taxon>
        <taxon>Alphaproteobacteria</taxon>
        <taxon>Maricaulales</taxon>
        <taxon>Maricaulaceae</taxon>
        <taxon>Glycocaulis</taxon>
    </lineage>
</organism>
<sequence>MTRALASTLLAGALLLALTGCNTIQGVGRDITRVGEFLDDITQ</sequence>
<dbReference type="EMBL" id="CP018911">
    <property type="protein sequence ID" value="AZU03002.1"/>
    <property type="molecule type" value="Genomic_DNA"/>
</dbReference>
<proteinExistence type="predicted"/>